<dbReference type="GO" id="GO:0005737">
    <property type="term" value="C:cytoplasm"/>
    <property type="evidence" value="ECO:0007669"/>
    <property type="project" value="TreeGrafter"/>
</dbReference>
<feature type="domain" description="Ketopantoate reductase C-terminal" evidence="2">
    <location>
        <begin position="125"/>
        <end position="266"/>
    </location>
</feature>
<evidence type="ECO:0000259" key="1">
    <source>
        <dbReference type="Pfam" id="PF02558"/>
    </source>
</evidence>
<evidence type="ECO:0000259" key="2">
    <source>
        <dbReference type="Pfam" id="PF08546"/>
    </source>
</evidence>
<proteinExistence type="predicted"/>
<dbReference type="AlphaFoldDB" id="T1C753"/>
<dbReference type="EMBL" id="AUZZ01002242">
    <property type="protein sequence ID" value="EQD61104.1"/>
    <property type="molecule type" value="Genomic_DNA"/>
</dbReference>
<dbReference type="Pfam" id="PF08546">
    <property type="entry name" value="ApbA_C"/>
    <property type="match status" value="1"/>
</dbReference>
<gene>
    <name evidence="3" type="ORF">B2A_03345</name>
</gene>
<dbReference type="InterPro" id="IPR051402">
    <property type="entry name" value="KPR-Related"/>
</dbReference>
<dbReference type="InterPro" id="IPR013328">
    <property type="entry name" value="6PGD_dom2"/>
</dbReference>
<dbReference type="InterPro" id="IPR008927">
    <property type="entry name" value="6-PGluconate_DH-like_C_sf"/>
</dbReference>
<dbReference type="InterPro" id="IPR013752">
    <property type="entry name" value="KPA_reductase"/>
</dbReference>
<feature type="non-terminal residue" evidence="3">
    <location>
        <position position="1"/>
    </location>
</feature>
<reference evidence="3" key="2">
    <citation type="journal article" date="2014" name="ISME J.">
        <title>Microbial stratification in low pH oxic and suboxic macroscopic growths along an acid mine drainage.</title>
        <authorList>
            <person name="Mendez-Garcia C."/>
            <person name="Mesa V."/>
            <person name="Sprenger R.R."/>
            <person name="Richter M."/>
            <person name="Diez M.S."/>
            <person name="Solano J."/>
            <person name="Bargiela R."/>
            <person name="Golyshina O.V."/>
            <person name="Manteca A."/>
            <person name="Ramos J.L."/>
            <person name="Gallego J.R."/>
            <person name="Llorente I."/>
            <person name="Martins Dos Santos V.A."/>
            <person name="Jensen O.N."/>
            <person name="Pelaez A.I."/>
            <person name="Sanchez J."/>
            <person name="Ferrer M."/>
        </authorList>
    </citation>
    <scope>NUCLEOTIDE SEQUENCE</scope>
</reference>
<comment type="caution">
    <text evidence="3">The sequence shown here is derived from an EMBL/GenBank/DDBJ whole genome shotgun (WGS) entry which is preliminary data.</text>
</comment>
<organism evidence="3">
    <name type="scientific">mine drainage metagenome</name>
    <dbReference type="NCBI Taxonomy" id="410659"/>
    <lineage>
        <taxon>unclassified sequences</taxon>
        <taxon>metagenomes</taxon>
        <taxon>ecological metagenomes</taxon>
    </lineage>
</organism>
<dbReference type="Pfam" id="PF02558">
    <property type="entry name" value="ApbA"/>
    <property type="match status" value="1"/>
</dbReference>
<dbReference type="InterPro" id="IPR013332">
    <property type="entry name" value="KPR_N"/>
</dbReference>
<dbReference type="PANTHER" id="PTHR21708">
    <property type="entry name" value="PROBABLE 2-DEHYDROPANTOATE 2-REDUCTASE"/>
    <property type="match status" value="1"/>
</dbReference>
<sequence length="279" mass="29381">EFTVPVAVLTDPSRLRSAECLIVATKTPGTRAALASLRHVQVGVAFSVQNGLIKDELLAEAFGAGQVLGALANTSGELLASGEVLFTRNVNLMLGELDGTASARAGLLAATLDSAGVRAGAVSGILSWEWSKFVAWLALIGLAVTTRAVTWRYLGDPDGAWVLVQMVREAAQVAQAAGIELTEEGAILPLRTLLSGSDSQALEAVREAGKAFAVNAPQHRMSALQDLEAGRRLEVHETFGDVVRRAKERGVRTPLLEAAYHLLAAIDRINSGSPPDDGR</sequence>
<name>T1C753_9ZZZZ</name>
<dbReference type="SUPFAM" id="SSF48179">
    <property type="entry name" value="6-phosphogluconate dehydrogenase C-terminal domain-like"/>
    <property type="match status" value="1"/>
</dbReference>
<feature type="domain" description="Ketopantoate reductase N-terminal" evidence="1">
    <location>
        <begin position="5"/>
        <end position="98"/>
    </location>
</feature>
<protein>
    <submittedName>
        <fullName evidence="3">2-dehydropantoate 2-reductase</fullName>
    </submittedName>
</protein>
<dbReference type="Gene3D" id="3.40.50.720">
    <property type="entry name" value="NAD(P)-binding Rossmann-like Domain"/>
    <property type="match status" value="1"/>
</dbReference>
<dbReference type="Gene3D" id="1.10.1040.10">
    <property type="entry name" value="N-(1-d-carboxylethyl)-l-norvaline Dehydrogenase, domain 2"/>
    <property type="match status" value="1"/>
</dbReference>
<dbReference type="PANTHER" id="PTHR21708:SF26">
    <property type="entry name" value="2-DEHYDROPANTOATE 2-REDUCTASE"/>
    <property type="match status" value="1"/>
</dbReference>
<accession>T1C753</accession>
<reference evidence="3" key="1">
    <citation type="submission" date="2013-08" db="EMBL/GenBank/DDBJ databases">
        <authorList>
            <person name="Mendez C."/>
            <person name="Richter M."/>
            <person name="Ferrer M."/>
            <person name="Sanchez J."/>
        </authorList>
    </citation>
    <scope>NUCLEOTIDE SEQUENCE</scope>
</reference>
<evidence type="ECO:0000313" key="3">
    <source>
        <dbReference type="EMBL" id="EQD61104.1"/>
    </source>
</evidence>